<evidence type="ECO:0000313" key="2">
    <source>
        <dbReference type="EMBL" id="MFC3154482.1"/>
    </source>
</evidence>
<name>A0ABV7HT22_9GAMM</name>
<dbReference type="EMBL" id="JBHRTL010000004">
    <property type="protein sequence ID" value="MFC3154482.1"/>
    <property type="molecule type" value="Genomic_DNA"/>
</dbReference>
<organism evidence="2 3">
    <name type="scientific">Gilvimarinus japonicus</name>
    <dbReference type="NCBI Taxonomy" id="1796469"/>
    <lineage>
        <taxon>Bacteria</taxon>
        <taxon>Pseudomonadati</taxon>
        <taxon>Pseudomonadota</taxon>
        <taxon>Gammaproteobacteria</taxon>
        <taxon>Cellvibrionales</taxon>
        <taxon>Cellvibrionaceae</taxon>
        <taxon>Gilvimarinus</taxon>
    </lineage>
</organism>
<dbReference type="PANTHER" id="PTHR12461">
    <property type="entry name" value="HYPOXIA-INDUCIBLE FACTOR 1 ALPHA INHIBITOR-RELATED"/>
    <property type="match status" value="1"/>
</dbReference>
<dbReference type="InterPro" id="IPR003347">
    <property type="entry name" value="JmjC_dom"/>
</dbReference>
<protein>
    <submittedName>
        <fullName evidence="2">Cupin-like domain-containing protein</fullName>
    </submittedName>
</protein>
<dbReference type="PROSITE" id="PS51184">
    <property type="entry name" value="JMJC"/>
    <property type="match status" value="1"/>
</dbReference>
<dbReference type="InterPro" id="IPR041667">
    <property type="entry name" value="Cupin_8"/>
</dbReference>
<gene>
    <name evidence="2" type="ORF">ACFOEB_04640</name>
</gene>
<evidence type="ECO:0000313" key="3">
    <source>
        <dbReference type="Proteomes" id="UP001595548"/>
    </source>
</evidence>
<dbReference type="Gene3D" id="2.60.120.10">
    <property type="entry name" value="Jelly Rolls"/>
    <property type="match status" value="1"/>
</dbReference>
<dbReference type="SMART" id="SM00558">
    <property type="entry name" value="JmjC"/>
    <property type="match status" value="1"/>
</dbReference>
<sequence>MNNIQVVSDCRLDCVPEEILNSRKPLLLKGLVSDWPVVKSGDTSNTELSAYLEKFYCGRPVTYYRAEPSENGKIFYNTSFDGFNFKRSEADLRHVLKLLSEVSADHDSPMYYVGSTLVDSWLPGFRGENPLTLMGVSEPLVSVWLGNKSVVSAHYDCPNNIACNVAGRRTFTLFPPEQLENLYVGPLDITPSGRPISMVDIDNPDLTRFPKYEKALKKKIVVDLEPGDAILIPGMWWHHVKSQENLNVLVNYWWRNYPDYMGNPEYVLHHALMSLRGLPDDQRKVWKRMFDHYIFDYKEENHRHIPSNILGILGARNRHIAKKIKAHLASIFGR</sequence>
<keyword evidence="3" id="KW-1185">Reference proteome</keyword>
<dbReference type="Pfam" id="PF13621">
    <property type="entry name" value="Cupin_8"/>
    <property type="match status" value="1"/>
</dbReference>
<proteinExistence type="predicted"/>
<feature type="domain" description="JmjC" evidence="1">
    <location>
        <begin position="111"/>
        <end position="269"/>
    </location>
</feature>
<dbReference type="PANTHER" id="PTHR12461:SF105">
    <property type="entry name" value="HYPOXIA-INDUCIBLE FACTOR 1-ALPHA INHIBITOR"/>
    <property type="match status" value="1"/>
</dbReference>
<accession>A0ABV7HT22</accession>
<reference evidence="3" key="1">
    <citation type="journal article" date="2019" name="Int. J. Syst. Evol. Microbiol.">
        <title>The Global Catalogue of Microorganisms (GCM) 10K type strain sequencing project: providing services to taxonomists for standard genome sequencing and annotation.</title>
        <authorList>
            <consortium name="The Broad Institute Genomics Platform"/>
            <consortium name="The Broad Institute Genome Sequencing Center for Infectious Disease"/>
            <person name="Wu L."/>
            <person name="Ma J."/>
        </authorList>
    </citation>
    <scope>NUCLEOTIDE SEQUENCE [LARGE SCALE GENOMIC DNA]</scope>
    <source>
        <strain evidence="3">KCTC 52141</strain>
    </source>
</reference>
<dbReference type="RefSeq" id="WP_339616747.1">
    <property type="nucleotide sequence ID" value="NZ_AP031500.1"/>
</dbReference>
<comment type="caution">
    <text evidence="2">The sequence shown here is derived from an EMBL/GenBank/DDBJ whole genome shotgun (WGS) entry which is preliminary data.</text>
</comment>
<dbReference type="SUPFAM" id="SSF51197">
    <property type="entry name" value="Clavaminate synthase-like"/>
    <property type="match status" value="1"/>
</dbReference>
<evidence type="ECO:0000259" key="1">
    <source>
        <dbReference type="PROSITE" id="PS51184"/>
    </source>
</evidence>
<dbReference type="Proteomes" id="UP001595548">
    <property type="component" value="Unassembled WGS sequence"/>
</dbReference>
<dbReference type="InterPro" id="IPR014710">
    <property type="entry name" value="RmlC-like_jellyroll"/>
</dbReference>